<comment type="caution">
    <text evidence="1">The sequence shown here is derived from an EMBL/GenBank/DDBJ whole genome shotgun (WGS) entry which is preliminary data.</text>
</comment>
<sequence length="303" mass="32782">MNGEELVFLYQIKEGSASSSYACHIAAQVGIPQNIVKRGEMVSELLSQNKSVPCMKGASPNENRKRHQEIVEAFMKLDLDRDSLQTFLKDFVLTAKVPAQSKTKSGHHQQQQRLQETLALAKTKTAANPLAIPALAQAGPSTNSHVQEITPTSNDIPDGFTQDVATSNGRKSQIPKDQAVSDLQAEGRNTHTKLNCSPMSDLWSKNNFKGLLQRKYAAAARMLEAPGAGLAMESFVKTPLAIQPCKKQKLSMSYNCSKDDVSSSNLGSFCSTLSETSDACKEPSSCCSKLIDPCTSTTQSHGS</sequence>
<evidence type="ECO:0000313" key="1">
    <source>
        <dbReference type="EMBL" id="RUS88483.1"/>
    </source>
</evidence>
<proteinExistence type="predicted"/>
<accession>A0A3S1ACP8</accession>
<reference evidence="1 2" key="1">
    <citation type="submission" date="2019-01" db="EMBL/GenBank/DDBJ databases">
        <title>A draft genome assembly of the solar-powered sea slug Elysia chlorotica.</title>
        <authorList>
            <person name="Cai H."/>
            <person name="Li Q."/>
            <person name="Fang X."/>
            <person name="Li J."/>
            <person name="Curtis N.E."/>
            <person name="Altenburger A."/>
            <person name="Shibata T."/>
            <person name="Feng M."/>
            <person name="Maeda T."/>
            <person name="Schwartz J.A."/>
            <person name="Shigenobu S."/>
            <person name="Lundholm N."/>
            <person name="Nishiyama T."/>
            <person name="Yang H."/>
            <person name="Hasebe M."/>
            <person name="Li S."/>
            <person name="Pierce S.K."/>
            <person name="Wang J."/>
        </authorList>
    </citation>
    <scope>NUCLEOTIDE SEQUENCE [LARGE SCALE GENOMIC DNA]</scope>
    <source>
        <strain evidence="1">EC2010</strain>
        <tissue evidence="1">Whole organism of an adult</tissue>
    </source>
</reference>
<dbReference type="InterPro" id="IPR027417">
    <property type="entry name" value="P-loop_NTPase"/>
</dbReference>
<keyword evidence="2" id="KW-1185">Reference proteome</keyword>
<evidence type="ECO:0008006" key="3">
    <source>
        <dbReference type="Google" id="ProtNLM"/>
    </source>
</evidence>
<dbReference type="Gene3D" id="3.40.50.300">
    <property type="entry name" value="P-loop containing nucleotide triphosphate hydrolases"/>
    <property type="match status" value="1"/>
</dbReference>
<dbReference type="Proteomes" id="UP000271974">
    <property type="component" value="Unassembled WGS sequence"/>
</dbReference>
<gene>
    <name evidence="1" type="ORF">EGW08_003741</name>
</gene>
<organism evidence="1 2">
    <name type="scientific">Elysia chlorotica</name>
    <name type="common">Eastern emerald elysia</name>
    <name type="synonym">Sea slug</name>
    <dbReference type="NCBI Taxonomy" id="188477"/>
    <lineage>
        <taxon>Eukaryota</taxon>
        <taxon>Metazoa</taxon>
        <taxon>Spiralia</taxon>
        <taxon>Lophotrochozoa</taxon>
        <taxon>Mollusca</taxon>
        <taxon>Gastropoda</taxon>
        <taxon>Heterobranchia</taxon>
        <taxon>Euthyneura</taxon>
        <taxon>Panpulmonata</taxon>
        <taxon>Sacoglossa</taxon>
        <taxon>Placobranchoidea</taxon>
        <taxon>Plakobranchidae</taxon>
        <taxon>Elysia</taxon>
    </lineage>
</organism>
<evidence type="ECO:0000313" key="2">
    <source>
        <dbReference type="Proteomes" id="UP000271974"/>
    </source>
</evidence>
<dbReference type="STRING" id="188477.A0A3S1ACP8"/>
<dbReference type="OrthoDB" id="29596at2759"/>
<name>A0A3S1ACP8_ELYCH</name>
<dbReference type="EMBL" id="RQTK01000081">
    <property type="protein sequence ID" value="RUS88483.1"/>
    <property type="molecule type" value="Genomic_DNA"/>
</dbReference>
<protein>
    <recommendedName>
        <fullName evidence="3">DNA mismatch repair proteins mutS family domain-containing protein</fullName>
    </recommendedName>
</protein>
<dbReference type="AlphaFoldDB" id="A0A3S1ACP8"/>